<evidence type="ECO:0000313" key="2">
    <source>
        <dbReference type="Proteomes" id="UP001237642"/>
    </source>
</evidence>
<dbReference type="EMBL" id="JAUIZM010000006">
    <property type="protein sequence ID" value="KAK1378527.1"/>
    <property type="molecule type" value="Genomic_DNA"/>
</dbReference>
<comment type="caution">
    <text evidence="1">The sequence shown here is derived from an EMBL/GenBank/DDBJ whole genome shotgun (WGS) entry which is preliminary data.</text>
</comment>
<sequence length="259" mass="29621">MHVVQRMCYARQLSAHCSHMRLCPSPFHFPYPTLKMLIEEEMEMHLSRTSALNLQGLVTGPSFHPNSRLRSFVIKENCYGPSGYIFIGAIMDRNWVKSDLDGLAKLEEHLRIHGIDKTYTCWTRHGEKKGEHCSSNLNSNDPFIHREDNNVMVDSDSSNYSGDRGDISNVMNEELHDHPDMSERLKDDAQWLSSSSLVFYIRYLSEVFLSKNPDLAAKFSFVSPHLVSHLVDSSDKNLAKCLLGHIDKDHLLLLPYNVS</sequence>
<gene>
    <name evidence="1" type="ORF">POM88_025271</name>
</gene>
<dbReference type="AlphaFoldDB" id="A0AAD8MMS4"/>
<accession>A0AAD8MMS4</accession>
<protein>
    <submittedName>
        <fullName evidence="1">Uncharacterized protein</fullName>
    </submittedName>
</protein>
<keyword evidence="2" id="KW-1185">Reference proteome</keyword>
<proteinExistence type="predicted"/>
<reference evidence="1" key="1">
    <citation type="submission" date="2023-02" db="EMBL/GenBank/DDBJ databases">
        <title>Genome of toxic invasive species Heracleum sosnowskyi carries increased number of genes despite the absence of recent whole-genome duplications.</title>
        <authorList>
            <person name="Schelkunov M."/>
            <person name="Shtratnikova V."/>
            <person name="Makarenko M."/>
            <person name="Klepikova A."/>
            <person name="Omelchenko D."/>
            <person name="Novikova G."/>
            <person name="Obukhova E."/>
            <person name="Bogdanov V."/>
            <person name="Penin A."/>
            <person name="Logacheva M."/>
        </authorList>
    </citation>
    <scope>NUCLEOTIDE SEQUENCE</scope>
    <source>
        <strain evidence="1">Hsosn_3</strain>
        <tissue evidence="1">Leaf</tissue>
    </source>
</reference>
<reference evidence="1" key="2">
    <citation type="submission" date="2023-05" db="EMBL/GenBank/DDBJ databases">
        <authorList>
            <person name="Schelkunov M.I."/>
        </authorList>
    </citation>
    <scope>NUCLEOTIDE SEQUENCE</scope>
    <source>
        <strain evidence="1">Hsosn_3</strain>
        <tissue evidence="1">Leaf</tissue>
    </source>
</reference>
<organism evidence="1 2">
    <name type="scientific">Heracleum sosnowskyi</name>
    <dbReference type="NCBI Taxonomy" id="360622"/>
    <lineage>
        <taxon>Eukaryota</taxon>
        <taxon>Viridiplantae</taxon>
        <taxon>Streptophyta</taxon>
        <taxon>Embryophyta</taxon>
        <taxon>Tracheophyta</taxon>
        <taxon>Spermatophyta</taxon>
        <taxon>Magnoliopsida</taxon>
        <taxon>eudicotyledons</taxon>
        <taxon>Gunneridae</taxon>
        <taxon>Pentapetalae</taxon>
        <taxon>asterids</taxon>
        <taxon>campanulids</taxon>
        <taxon>Apiales</taxon>
        <taxon>Apiaceae</taxon>
        <taxon>Apioideae</taxon>
        <taxon>apioid superclade</taxon>
        <taxon>Tordylieae</taxon>
        <taxon>Tordyliinae</taxon>
        <taxon>Heracleum</taxon>
    </lineage>
</organism>
<name>A0AAD8MMS4_9APIA</name>
<evidence type="ECO:0000313" key="1">
    <source>
        <dbReference type="EMBL" id="KAK1378527.1"/>
    </source>
</evidence>
<dbReference type="Proteomes" id="UP001237642">
    <property type="component" value="Unassembled WGS sequence"/>
</dbReference>